<dbReference type="InterPro" id="IPR003607">
    <property type="entry name" value="HD/PDEase_dom"/>
</dbReference>
<evidence type="ECO:0000313" key="5">
    <source>
        <dbReference type="Proteomes" id="UP000265020"/>
    </source>
</evidence>
<dbReference type="SUPFAM" id="SSF109604">
    <property type="entry name" value="HD-domain/PDEase-like"/>
    <property type="match status" value="1"/>
</dbReference>
<dbReference type="AlphaFoldDB" id="A0A3Q2CP31"/>
<name>A0A3Q2CP31_CYPVA</name>
<dbReference type="GeneTree" id="ENSGT00390000013867"/>
<comment type="similarity">
    <text evidence="1">Belongs to the SAMHD1 family.</text>
</comment>
<keyword evidence="2" id="KW-0732">Signal</keyword>
<keyword evidence="5" id="KW-1185">Reference proteome</keyword>
<evidence type="ECO:0000256" key="1">
    <source>
        <dbReference type="ARBA" id="ARBA00005776"/>
    </source>
</evidence>
<dbReference type="InterPro" id="IPR050135">
    <property type="entry name" value="dGTPase-like"/>
</dbReference>
<dbReference type="GO" id="GO:0008832">
    <property type="term" value="F:dGTPase activity"/>
    <property type="evidence" value="ECO:0007669"/>
    <property type="project" value="TreeGrafter"/>
</dbReference>
<dbReference type="Proteomes" id="UP000265020">
    <property type="component" value="Unassembled WGS sequence"/>
</dbReference>
<feature type="signal peptide" evidence="2">
    <location>
        <begin position="1"/>
        <end position="19"/>
    </location>
</feature>
<evidence type="ECO:0000313" key="4">
    <source>
        <dbReference type="Ensembl" id="ENSCVAP00000007189.1"/>
    </source>
</evidence>
<organism evidence="4 5">
    <name type="scientific">Cyprinodon variegatus</name>
    <name type="common">Sheepshead minnow</name>
    <dbReference type="NCBI Taxonomy" id="28743"/>
    <lineage>
        <taxon>Eukaryota</taxon>
        <taxon>Metazoa</taxon>
        <taxon>Chordata</taxon>
        <taxon>Craniata</taxon>
        <taxon>Vertebrata</taxon>
        <taxon>Euteleostomi</taxon>
        <taxon>Actinopterygii</taxon>
        <taxon>Neopterygii</taxon>
        <taxon>Teleostei</taxon>
        <taxon>Neoteleostei</taxon>
        <taxon>Acanthomorphata</taxon>
        <taxon>Ovalentaria</taxon>
        <taxon>Atherinomorphae</taxon>
        <taxon>Cyprinodontiformes</taxon>
        <taxon>Cyprinodontidae</taxon>
        <taxon>Cyprinodon</taxon>
    </lineage>
</organism>
<dbReference type="InterPro" id="IPR006674">
    <property type="entry name" value="HD_domain"/>
</dbReference>
<protein>
    <recommendedName>
        <fullName evidence="3">HD domain-containing protein</fullName>
    </recommendedName>
</protein>
<dbReference type="Gene3D" id="1.10.3210.10">
    <property type="entry name" value="Hypothetical protein af1432"/>
    <property type="match status" value="1"/>
</dbReference>
<dbReference type="STRING" id="28743.ENSCVAP00000007189"/>
<reference evidence="4" key="2">
    <citation type="submission" date="2025-09" db="UniProtKB">
        <authorList>
            <consortium name="Ensembl"/>
        </authorList>
    </citation>
    <scope>IDENTIFICATION</scope>
</reference>
<sequence>NKHLSFFSASFLCKYLLFSSFLYDNDVKDVSLCSCQIFKDPIHGTIELHPLLVKIIDTPQFQRLRNIKQLGAVSYVYPGATHSRFEHSIGVAYLAGEILKSIKEKQQDLGITDWDVLCVQFAALCHDLGHGPFSHMFDLMFIPEARRLKAIKTVKDNYILY</sequence>
<dbReference type="PROSITE" id="PS51831">
    <property type="entry name" value="HD"/>
    <property type="match status" value="1"/>
</dbReference>
<dbReference type="GO" id="GO:0005634">
    <property type="term" value="C:nucleus"/>
    <property type="evidence" value="ECO:0007669"/>
    <property type="project" value="TreeGrafter"/>
</dbReference>
<feature type="domain" description="HD" evidence="3">
    <location>
        <begin position="84"/>
        <end position="161"/>
    </location>
</feature>
<dbReference type="Ensembl" id="ENSCVAT00000003715.1">
    <property type="protein sequence ID" value="ENSCVAP00000007189.1"/>
    <property type="gene ID" value="ENSCVAG00000008821.1"/>
</dbReference>
<proteinExistence type="inferred from homology"/>
<reference evidence="4" key="1">
    <citation type="submission" date="2025-08" db="UniProtKB">
        <authorList>
            <consortium name="Ensembl"/>
        </authorList>
    </citation>
    <scope>IDENTIFICATION</scope>
</reference>
<dbReference type="PANTHER" id="PTHR11373:SF4">
    <property type="entry name" value="DEOXYNUCLEOSIDE TRIPHOSPHATE TRIPHOSPHOHYDROLASE SAMHD1"/>
    <property type="match status" value="1"/>
</dbReference>
<feature type="chain" id="PRO_5018791819" description="HD domain-containing protein" evidence="2">
    <location>
        <begin position="20"/>
        <end position="161"/>
    </location>
</feature>
<dbReference type="SMART" id="SM00471">
    <property type="entry name" value="HDc"/>
    <property type="match status" value="1"/>
</dbReference>
<evidence type="ECO:0000256" key="2">
    <source>
        <dbReference type="SAM" id="SignalP"/>
    </source>
</evidence>
<evidence type="ECO:0000259" key="3">
    <source>
        <dbReference type="PROSITE" id="PS51831"/>
    </source>
</evidence>
<dbReference type="OMA" id="AVTWHEM"/>
<dbReference type="Pfam" id="PF01966">
    <property type="entry name" value="HD"/>
    <property type="match status" value="1"/>
</dbReference>
<dbReference type="CDD" id="cd00077">
    <property type="entry name" value="HDc"/>
    <property type="match status" value="1"/>
</dbReference>
<dbReference type="PANTHER" id="PTHR11373">
    <property type="entry name" value="DEOXYNUCLEOSIDE TRIPHOSPHATE TRIPHOSPHOHYDROLASE"/>
    <property type="match status" value="1"/>
</dbReference>
<dbReference type="GO" id="GO:0006203">
    <property type="term" value="P:dGTP catabolic process"/>
    <property type="evidence" value="ECO:0007669"/>
    <property type="project" value="TreeGrafter"/>
</dbReference>
<accession>A0A3Q2CP31</accession>